<feature type="region of interest" description="Disordered" evidence="1">
    <location>
        <begin position="1"/>
        <end position="138"/>
    </location>
</feature>
<accession>A0AA36NCV1</accession>
<name>A0AA36NCV1_9DINO</name>
<dbReference type="AlphaFoldDB" id="A0AA36NCV1"/>
<sequence length="138" mass="15122">MLKYQQNLEKEAFPPEQHAAGGPLDSQAAASGRPGQRRVRSPGRDDSAEDDSYFESLDDDPDEEPSNGQEKSPPAEAGAAGLPGLLGGYADEARPVRTVRTRRRSRRARIRRSPWATSPSGLARRSLKRPRRSQVSDA</sequence>
<dbReference type="EMBL" id="CAUJNA010003271">
    <property type="protein sequence ID" value="CAJ1397598.1"/>
    <property type="molecule type" value="Genomic_DNA"/>
</dbReference>
<organism evidence="2 3">
    <name type="scientific">Effrenium voratum</name>
    <dbReference type="NCBI Taxonomy" id="2562239"/>
    <lineage>
        <taxon>Eukaryota</taxon>
        <taxon>Sar</taxon>
        <taxon>Alveolata</taxon>
        <taxon>Dinophyceae</taxon>
        <taxon>Suessiales</taxon>
        <taxon>Symbiodiniaceae</taxon>
        <taxon>Effrenium</taxon>
    </lineage>
</organism>
<dbReference type="Proteomes" id="UP001178507">
    <property type="component" value="Unassembled WGS sequence"/>
</dbReference>
<feature type="compositionally biased region" description="Basic residues" evidence="1">
    <location>
        <begin position="97"/>
        <end position="112"/>
    </location>
</feature>
<evidence type="ECO:0000313" key="2">
    <source>
        <dbReference type="EMBL" id="CAJ1397598.1"/>
    </source>
</evidence>
<reference evidence="2" key="1">
    <citation type="submission" date="2023-08" db="EMBL/GenBank/DDBJ databases">
        <authorList>
            <person name="Chen Y."/>
            <person name="Shah S."/>
            <person name="Dougan E. K."/>
            <person name="Thang M."/>
            <person name="Chan C."/>
        </authorList>
    </citation>
    <scope>NUCLEOTIDE SEQUENCE</scope>
</reference>
<proteinExistence type="predicted"/>
<protein>
    <submittedName>
        <fullName evidence="2">Uncharacterized protein</fullName>
    </submittedName>
</protein>
<gene>
    <name evidence="2" type="ORF">EVOR1521_LOCUS21576</name>
</gene>
<keyword evidence="3" id="KW-1185">Reference proteome</keyword>
<comment type="caution">
    <text evidence="2">The sequence shown here is derived from an EMBL/GenBank/DDBJ whole genome shotgun (WGS) entry which is preliminary data.</text>
</comment>
<evidence type="ECO:0000256" key="1">
    <source>
        <dbReference type="SAM" id="MobiDB-lite"/>
    </source>
</evidence>
<feature type="compositionally biased region" description="Low complexity" evidence="1">
    <location>
        <begin position="74"/>
        <end position="83"/>
    </location>
</feature>
<feature type="compositionally biased region" description="Acidic residues" evidence="1">
    <location>
        <begin position="47"/>
        <end position="65"/>
    </location>
</feature>
<evidence type="ECO:0000313" key="3">
    <source>
        <dbReference type="Proteomes" id="UP001178507"/>
    </source>
</evidence>